<organism evidence="2 3">
    <name type="scientific">Methanoplanus endosymbiosus</name>
    <dbReference type="NCBI Taxonomy" id="33865"/>
    <lineage>
        <taxon>Archaea</taxon>
        <taxon>Methanobacteriati</taxon>
        <taxon>Methanobacteriota</taxon>
        <taxon>Stenosarchaea group</taxon>
        <taxon>Methanomicrobia</taxon>
        <taxon>Methanomicrobiales</taxon>
        <taxon>Methanomicrobiaceae</taxon>
        <taxon>Methanoplanus</taxon>
    </lineage>
</organism>
<evidence type="ECO:0000313" key="2">
    <source>
        <dbReference type="EMBL" id="UUX93712.1"/>
    </source>
</evidence>
<protein>
    <submittedName>
        <fullName evidence="2">Antitoxin</fullName>
    </submittedName>
</protein>
<dbReference type="Proteomes" id="UP001060368">
    <property type="component" value="Chromosome"/>
</dbReference>
<proteinExistence type="predicted"/>
<dbReference type="Pfam" id="PF02697">
    <property type="entry name" value="VAPB_antitox"/>
    <property type="match status" value="1"/>
</dbReference>
<gene>
    <name evidence="2" type="ORF">L6E24_06250</name>
</gene>
<keyword evidence="1" id="KW-1277">Toxin-antitoxin system</keyword>
<dbReference type="EMBL" id="CP096115">
    <property type="protein sequence ID" value="UUX93712.1"/>
    <property type="molecule type" value="Genomic_DNA"/>
</dbReference>
<sequence>MTTRTIPISDEAYNLLKGLKKTDMESFSDVIIRNYSGKRKLSDVLNEIGNCNDLADSIEKVSKEMRREKMREVKF</sequence>
<dbReference type="KEGG" id="mend:L6E24_06250"/>
<evidence type="ECO:0000313" key="3">
    <source>
        <dbReference type="Proteomes" id="UP001060368"/>
    </source>
</evidence>
<name>A0A9E7PTK8_9EURY</name>
<dbReference type="GeneID" id="74307283"/>
<dbReference type="InterPro" id="IPR003847">
    <property type="entry name" value="Put_antitoxin"/>
</dbReference>
<accession>A0A9E7PTK8</accession>
<dbReference type="RefSeq" id="WP_257743848.1">
    <property type="nucleotide sequence ID" value="NZ_CP096115.1"/>
</dbReference>
<keyword evidence="3" id="KW-1185">Reference proteome</keyword>
<dbReference type="AlphaFoldDB" id="A0A9E7PTK8"/>
<reference evidence="2" key="1">
    <citation type="submission" date="2022-04" db="EMBL/GenBank/DDBJ databases">
        <title>Complete genome of Methanoplanus endosymbiosus DSM 3599.</title>
        <authorList>
            <person name="Chen S.-C."/>
            <person name="You Y.-T."/>
            <person name="Zhou Y.-Z."/>
            <person name="Lai M.-C."/>
        </authorList>
    </citation>
    <scope>NUCLEOTIDE SEQUENCE</scope>
    <source>
        <strain evidence="2">DSM 3599</strain>
    </source>
</reference>
<evidence type="ECO:0000256" key="1">
    <source>
        <dbReference type="ARBA" id="ARBA00022649"/>
    </source>
</evidence>